<dbReference type="RefSeq" id="WP_168875727.1">
    <property type="nucleotide sequence ID" value="NZ_JABAIM010000001.1"/>
</dbReference>
<dbReference type="SMART" id="SM00671">
    <property type="entry name" value="SEL1"/>
    <property type="match status" value="2"/>
</dbReference>
<dbReference type="AlphaFoldDB" id="A0A847SDR8"/>
<dbReference type="InterPro" id="IPR011990">
    <property type="entry name" value="TPR-like_helical_dom_sf"/>
</dbReference>
<sequence length="176" mass="18984">MNLSADAPLSLAESIFCAADTAEEHGDFTLAASLFLQAALMGDGAAMSRLAILYESGQGVSWDVEASVAWDRRAIDAGYAASRFNLGITCRRSGQIRQARYWFERALEHGDNDAALELAKLYAVSGRERDTVRGYLQQVLNSEDVFPSSKEEAAEMLAVLDQASAKAGPYQTGAQP</sequence>
<proteinExistence type="predicted"/>
<dbReference type="PANTHER" id="PTHR11102:SF160">
    <property type="entry name" value="ERAD-ASSOCIATED E3 UBIQUITIN-PROTEIN LIGASE COMPONENT HRD3"/>
    <property type="match status" value="1"/>
</dbReference>
<dbReference type="Proteomes" id="UP000587991">
    <property type="component" value="Unassembled WGS sequence"/>
</dbReference>
<evidence type="ECO:0000313" key="2">
    <source>
        <dbReference type="Proteomes" id="UP000587991"/>
    </source>
</evidence>
<comment type="caution">
    <text evidence="1">The sequence shown here is derived from an EMBL/GenBank/DDBJ whole genome shotgun (WGS) entry which is preliminary data.</text>
</comment>
<protein>
    <submittedName>
        <fullName evidence="1">Sel1 repeat family protein</fullName>
    </submittedName>
</protein>
<dbReference type="EMBL" id="JABAIM010000001">
    <property type="protein sequence ID" value="NLR74092.1"/>
    <property type="molecule type" value="Genomic_DNA"/>
</dbReference>
<dbReference type="Pfam" id="PF08238">
    <property type="entry name" value="Sel1"/>
    <property type="match status" value="3"/>
</dbReference>
<dbReference type="PANTHER" id="PTHR11102">
    <property type="entry name" value="SEL-1-LIKE PROTEIN"/>
    <property type="match status" value="1"/>
</dbReference>
<dbReference type="InterPro" id="IPR006597">
    <property type="entry name" value="Sel1-like"/>
</dbReference>
<name>A0A847SDR8_9NEIS</name>
<gene>
    <name evidence="1" type="ORF">HF682_02865</name>
</gene>
<reference evidence="1 2" key="1">
    <citation type="submission" date="2020-04" db="EMBL/GenBank/DDBJ databases">
        <title>Draft genome of Leeia sp. IMCC25680.</title>
        <authorList>
            <person name="Song J."/>
            <person name="Cho J.-C."/>
        </authorList>
    </citation>
    <scope>NUCLEOTIDE SEQUENCE [LARGE SCALE GENOMIC DNA]</scope>
    <source>
        <strain evidence="1 2">IMCC25680</strain>
    </source>
</reference>
<dbReference type="SUPFAM" id="SSF81901">
    <property type="entry name" value="HCP-like"/>
    <property type="match status" value="1"/>
</dbReference>
<accession>A0A847SDR8</accession>
<keyword evidence="2" id="KW-1185">Reference proteome</keyword>
<dbReference type="Gene3D" id="1.25.40.10">
    <property type="entry name" value="Tetratricopeptide repeat domain"/>
    <property type="match status" value="1"/>
</dbReference>
<dbReference type="InterPro" id="IPR050767">
    <property type="entry name" value="Sel1_AlgK"/>
</dbReference>
<organism evidence="1 2">
    <name type="scientific">Leeia aquatica</name>
    <dbReference type="NCBI Taxonomy" id="2725557"/>
    <lineage>
        <taxon>Bacteria</taxon>
        <taxon>Pseudomonadati</taxon>
        <taxon>Pseudomonadota</taxon>
        <taxon>Betaproteobacteria</taxon>
        <taxon>Neisseriales</taxon>
        <taxon>Leeiaceae</taxon>
        <taxon>Leeia</taxon>
    </lineage>
</organism>
<evidence type="ECO:0000313" key="1">
    <source>
        <dbReference type="EMBL" id="NLR74092.1"/>
    </source>
</evidence>